<accession>A0A369KAU4</accession>
<organism evidence="9 10">
    <name type="scientific">Candidatus Similichlamydia laticola</name>
    <dbReference type="NCBI Taxonomy" id="2170265"/>
    <lineage>
        <taxon>Bacteria</taxon>
        <taxon>Pseudomonadati</taxon>
        <taxon>Chlamydiota</taxon>
        <taxon>Chlamydiia</taxon>
        <taxon>Parachlamydiales</taxon>
        <taxon>Candidatus Parilichlamydiaceae</taxon>
        <taxon>Candidatus Similichlamydia</taxon>
    </lineage>
</organism>
<keyword evidence="10" id="KW-1185">Reference proteome</keyword>
<comment type="function">
    <text evidence="6">One of the primary rRNA binding proteins, it binds directly to 16S rRNA where it nucleates assembly of the head domain of the 30S subunit. Is located at the subunit interface close to the decoding center, probably blocks exit of the E-site tRNA.</text>
</comment>
<keyword evidence="5 6" id="KW-0687">Ribonucleoprotein</keyword>
<evidence type="ECO:0000256" key="5">
    <source>
        <dbReference type="ARBA" id="ARBA00023274"/>
    </source>
</evidence>
<dbReference type="RefSeq" id="WP_114544092.1">
    <property type="nucleotide sequence ID" value="NZ_QQBG01000008.1"/>
</dbReference>
<evidence type="ECO:0000256" key="6">
    <source>
        <dbReference type="HAMAP-Rule" id="MF_00480"/>
    </source>
</evidence>
<dbReference type="AlphaFoldDB" id="A0A369KAU4"/>
<evidence type="ECO:0000256" key="7">
    <source>
        <dbReference type="RuleBase" id="RU003619"/>
    </source>
</evidence>
<dbReference type="InterPro" id="IPR000235">
    <property type="entry name" value="Ribosomal_uS7"/>
</dbReference>
<dbReference type="InterPro" id="IPR020606">
    <property type="entry name" value="Ribosomal_uS7_CS"/>
</dbReference>
<dbReference type="OrthoDB" id="9807653at2"/>
<name>A0A369KAU4_9BACT</name>
<dbReference type="HAMAP" id="MF_00480_B">
    <property type="entry name" value="Ribosomal_uS7_B"/>
    <property type="match status" value="1"/>
</dbReference>
<dbReference type="GO" id="GO:0006412">
    <property type="term" value="P:translation"/>
    <property type="evidence" value="ECO:0007669"/>
    <property type="project" value="UniProtKB-UniRule"/>
</dbReference>
<evidence type="ECO:0000256" key="4">
    <source>
        <dbReference type="ARBA" id="ARBA00022980"/>
    </source>
</evidence>
<dbReference type="PANTHER" id="PTHR11205">
    <property type="entry name" value="RIBOSOMAL PROTEIN S7"/>
    <property type="match status" value="1"/>
</dbReference>
<reference evidence="9 10" key="1">
    <citation type="submission" date="2018-07" db="EMBL/GenBank/DDBJ databases">
        <title>Comparative genomics of the Candidatus Parilichlamydiaceae reveals evidence of convergent evolution and genome reduction in the phylum Chlamydiae.</title>
        <authorList>
            <person name="Taylor-Brown A."/>
            <person name="Polkinghorne A."/>
        </authorList>
    </citation>
    <scope>NUCLEOTIDE SEQUENCE [LARGE SCALE GENOMIC DNA]</scope>
    <source>
        <strain evidence="9 10">Hat2</strain>
    </source>
</reference>
<dbReference type="GO" id="GO:0000049">
    <property type="term" value="F:tRNA binding"/>
    <property type="evidence" value="ECO:0007669"/>
    <property type="project" value="UniProtKB-UniRule"/>
</dbReference>
<keyword evidence="3 6" id="KW-0694">RNA-binding</keyword>
<keyword evidence="6" id="KW-0820">tRNA-binding</keyword>
<dbReference type="SUPFAM" id="SSF47973">
    <property type="entry name" value="Ribosomal protein S7"/>
    <property type="match status" value="1"/>
</dbReference>
<dbReference type="CDD" id="cd14869">
    <property type="entry name" value="uS7_Bacteria"/>
    <property type="match status" value="1"/>
</dbReference>
<keyword evidence="4 6" id="KW-0689">Ribosomal protein</keyword>
<dbReference type="EMBL" id="QQBG01000008">
    <property type="protein sequence ID" value="RDB31729.1"/>
    <property type="molecule type" value="Genomic_DNA"/>
</dbReference>
<evidence type="ECO:0000313" key="10">
    <source>
        <dbReference type="Proteomes" id="UP000253816"/>
    </source>
</evidence>
<dbReference type="GO" id="GO:0019843">
    <property type="term" value="F:rRNA binding"/>
    <property type="evidence" value="ECO:0007669"/>
    <property type="project" value="UniProtKB-UniRule"/>
</dbReference>
<feature type="domain" description="Small ribosomal subunit protein uS7" evidence="8">
    <location>
        <begin position="2"/>
        <end position="150"/>
    </location>
</feature>
<dbReference type="FunFam" id="1.10.455.10:FF:000001">
    <property type="entry name" value="30S ribosomal protein S7"/>
    <property type="match status" value="1"/>
</dbReference>
<evidence type="ECO:0000313" key="9">
    <source>
        <dbReference type="EMBL" id="RDB31729.1"/>
    </source>
</evidence>
<gene>
    <name evidence="6" type="primary">rpsG</name>
    <name evidence="9" type="ORF">HAT2_00109</name>
</gene>
<dbReference type="InterPro" id="IPR023798">
    <property type="entry name" value="Ribosomal_uS7_dom"/>
</dbReference>
<comment type="subunit">
    <text evidence="6">Part of the 30S ribosomal subunit. Contacts proteins S9 and S11.</text>
</comment>
<keyword evidence="2 6" id="KW-0699">rRNA-binding</keyword>
<dbReference type="InterPro" id="IPR005717">
    <property type="entry name" value="Ribosomal_uS7_bac/org-type"/>
</dbReference>
<dbReference type="InterPro" id="IPR036823">
    <property type="entry name" value="Ribosomal_uS7_dom_sf"/>
</dbReference>
<evidence type="ECO:0000256" key="2">
    <source>
        <dbReference type="ARBA" id="ARBA00022730"/>
    </source>
</evidence>
<comment type="caution">
    <text evidence="9">The sequence shown here is derived from an EMBL/GenBank/DDBJ whole genome shotgun (WGS) entry which is preliminary data.</text>
</comment>
<dbReference type="PROSITE" id="PS00052">
    <property type="entry name" value="RIBOSOMAL_S7"/>
    <property type="match status" value="1"/>
</dbReference>
<evidence type="ECO:0000256" key="3">
    <source>
        <dbReference type="ARBA" id="ARBA00022884"/>
    </source>
</evidence>
<dbReference type="GO" id="GO:0015935">
    <property type="term" value="C:small ribosomal subunit"/>
    <property type="evidence" value="ECO:0007669"/>
    <property type="project" value="InterPro"/>
</dbReference>
<dbReference type="NCBIfam" id="TIGR01029">
    <property type="entry name" value="rpsG_bact"/>
    <property type="match status" value="1"/>
</dbReference>
<dbReference type="Pfam" id="PF00177">
    <property type="entry name" value="Ribosomal_S7"/>
    <property type="match status" value="1"/>
</dbReference>
<evidence type="ECO:0000256" key="1">
    <source>
        <dbReference type="ARBA" id="ARBA00007151"/>
    </source>
</evidence>
<dbReference type="GO" id="GO:0003735">
    <property type="term" value="F:structural constituent of ribosome"/>
    <property type="evidence" value="ECO:0007669"/>
    <property type="project" value="InterPro"/>
</dbReference>
<dbReference type="Proteomes" id="UP000253816">
    <property type="component" value="Unassembled WGS sequence"/>
</dbReference>
<sequence length="157" mass="17910">MSRRRRAEKRIVDPDPEFSSQLLSKFINKVMMQGKKSLAQRIVYRALSRFAQKINAEDPAKAFEQAVENVKPLVSVKSRRVGGATYQVPVELPADKRVSMAFKWIIQFARAKPGRSMEEALALELLDAYNGQGTSVKKRDEMHRAAEANKAFAHYKW</sequence>
<comment type="similarity">
    <text evidence="1 6 7">Belongs to the universal ribosomal protein uS7 family.</text>
</comment>
<evidence type="ECO:0000259" key="8">
    <source>
        <dbReference type="Pfam" id="PF00177"/>
    </source>
</evidence>
<proteinExistence type="inferred from homology"/>
<dbReference type="Gene3D" id="1.10.455.10">
    <property type="entry name" value="Ribosomal protein S7 domain"/>
    <property type="match status" value="1"/>
</dbReference>
<dbReference type="PIRSF" id="PIRSF002122">
    <property type="entry name" value="RPS7p_RPS7a_RPS5e_RPS7o"/>
    <property type="match status" value="1"/>
</dbReference>
<protein>
    <recommendedName>
        <fullName evidence="6">Small ribosomal subunit protein uS7</fullName>
    </recommendedName>
</protein>